<name>A0AA88H130_NAELO</name>
<dbReference type="InterPro" id="IPR005135">
    <property type="entry name" value="Endo/exonuclease/phosphatase"/>
</dbReference>
<dbReference type="PANTHER" id="PTHR14859:SF1">
    <property type="entry name" value="PGAP2-INTERACTING PROTEIN"/>
    <property type="match status" value="1"/>
</dbReference>
<comment type="caution">
    <text evidence="3">The sequence shown here is derived from an EMBL/GenBank/DDBJ whole genome shotgun (WGS) entry which is preliminary data.</text>
</comment>
<dbReference type="EMBL" id="PYSW02000008">
    <property type="protein sequence ID" value="KAG2389128.1"/>
    <property type="molecule type" value="Genomic_DNA"/>
</dbReference>
<keyword evidence="4" id="KW-1185">Reference proteome</keyword>
<dbReference type="GO" id="GO:0016020">
    <property type="term" value="C:membrane"/>
    <property type="evidence" value="ECO:0007669"/>
    <property type="project" value="GOC"/>
</dbReference>
<dbReference type="Proteomes" id="UP000816034">
    <property type="component" value="Unassembled WGS sequence"/>
</dbReference>
<evidence type="ECO:0000259" key="2">
    <source>
        <dbReference type="Pfam" id="PF19580"/>
    </source>
</evidence>
<dbReference type="InterPro" id="IPR036691">
    <property type="entry name" value="Endo/exonu/phosph_ase_sf"/>
</dbReference>
<reference evidence="3 4" key="1">
    <citation type="journal article" date="2018" name="BMC Genomics">
        <title>The genome of Naegleria lovaniensis, the basis for a comparative approach to unravel pathogenicity factors of the human pathogenic amoeba N. fowleri.</title>
        <authorList>
            <person name="Liechti N."/>
            <person name="Schurch N."/>
            <person name="Bruggmann R."/>
            <person name="Wittwer M."/>
        </authorList>
    </citation>
    <scope>NUCLEOTIDE SEQUENCE [LARGE SCALE GENOMIC DNA]</scope>
    <source>
        <strain evidence="3 4">ATCC 30569</strain>
    </source>
</reference>
<dbReference type="AlphaFoldDB" id="A0AA88H130"/>
<sequence>MSQPATSSSSSLKEPQLKHRRMSSSSHEIDNRNVYRIASFNVENLLARYEFNKAQQMKISKQSLACKGVIEFGINDLKPKFSFSDEKSKQITADAIIDINADVMCLMEVESLQVLDEFNSTFLKNLNYNYTMLIDGRDPRHIDVAILSRYPIVNVRSNRHATYPGERNRFIFSRDLLEVDVSFPGNHELTLYITHLTSMNKGREDTHDRRAKQVEYICDRVEQVWKHKNYKGNFIICGDMNDYNDEESSLSKLLNHDHVTDIISQRLKKEDQWTHYYGRGQTYSQLDYMFVSNDLLLRNPRAKPVIYRKGLPLRATKYKGERLQGVGLNDPKASDHAAVYVDLSLE</sequence>
<gene>
    <name evidence="3" type="ORF">C9374_014528</name>
</gene>
<dbReference type="Pfam" id="PF19580">
    <property type="entry name" value="Exo_endo_phos_3"/>
    <property type="match status" value="1"/>
</dbReference>
<protein>
    <recommendedName>
        <fullName evidence="2">Endonuclease/exonuclease/phosphatase domain-containing protein</fullName>
    </recommendedName>
</protein>
<dbReference type="SUPFAM" id="SSF56219">
    <property type="entry name" value="DNase I-like"/>
    <property type="match status" value="1"/>
</dbReference>
<proteinExistence type="predicted"/>
<dbReference type="PANTHER" id="PTHR14859">
    <property type="entry name" value="CALCOFLUOR WHITE HYPERSENSITIVE PROTEIN PRECURSOR"/>
    <property type="match status" value="1"/>
</dbReference>
<evidence type="ECO:0000313" key="3">
    <source>
        <dbReference type="EMBL" id="KAG2389128.1"/>
    </source>
</evidence>
<feature type="region of interest" description="Disordered" evidence="1">
    <location>
        <begin position="1"/>
        <end position="26"/>
    </location>
</feature>
<organism evidence="3 4">
    <name type="scientific">Naegleria lovaniensis</name>
    <name type="common">Amoeba</name>
    <dbReference type="NCBI Taxonomy" id="51637"/>
    <lineage>
        <taxon>Eukaryota</taxon>
        <taxon>Discoba</taxon>
        <taxon>Heterolobosea</taxon>
        <taxon>Tetramitia</taxon>
        <taxon>Eutetramitia</taxon>
        <taxon>Vahlkampfiidae</taxon>
        <taxon>Naegleria</taxon>
    </lineage>
</organism>
<evidence type="ECO:0000313" key="4">
    <source>
        <dbReference type="Proteomes" id="UP000816034"/>
    </source>
</evidence>
<dbReference type="GeneID" id="68106981"/>
<feature type="domain" description="Endonuclease/exonuclease/phosphatase" evidence="2">
    <location>
        <begin position="37"/>
        <end position="301"/>
    </location>
</feature>
<dbReference type="GO" id="GO:0003824">
    <property type="term" value="F:catalytic activity"/>
    <property type="evidence" value="ECO:0007669"/>
    <property type="project" value="InterPro"/>
</dbReference>
<evidence type="ECO:0000256" key="1">
    <source>
        <dbReference type="SAM" id="MobiDB-lite"/>
    </source>
</evidence>
<dbReference type="Gene3D" id="3.60.10.10">
    <property type="entry name" value="Endonuclease/exonuclease/phosphatase"/>
    <property type="match status" value="1"/>
</dbReference>
<dbReference type="GO" id="GO:0006506">
    <property type="term" value="P:GPI anchor biosynthetic process"/>
    <property type="evidence" value="ECO:0007669"/>
    <property type="project" value="TreeGrafter"/>
</dbReference>
<dbReference type="InterPro" id="IPR051916">
    <property type="entry name" value="GPI-anchor_lipid_remodeler"/>
</dbReference>
<accession>A0AA88H130</accession>
<dbReference type="RefSeq" id="XP_044553120.1">
    <property type="nucleotide sequence ID" value="XM_044690526.1"/>
</dbReference>
<feature type="compositionally biased region" description="Polar residues" evidence="1">
    <location>
        <begin position="1"/>
        <end position="13"/>
    </location>
</feature>